<reference evidence="2 3" key="1">
    <citation type="submission" date="2016-03" db="EMBL/GenBank/DDBJ databases">
        <title>Comparative genomics of Pseudogymnoascus destructans, the fungus causing white-nose syndrome of bats.</title>
        <authorList>
            <person name="Palmer J.M."/>
            <person name="Drees K.P."/>
            <person name="Foster J.T."/>
            <person name="Lindner D.L."/>
        </authorList>
    </citation>
    <scope>NUCLEOTIDE SEQUENCE [LARGE SCALE GENOMIC DNA]</scope>
    <source>
        <strain evidence="2 3">UAMH 10579</strain>
    </source>
</reference>
<dbReference type="EMBL" id="KV460219">
    <property type="protein sequence ID" value="OBT97941.1"/>
    <property type="molecule type" value="Genomic_DNA"/>
</dbReference>
<organism evidence="2 3">
    <name type="scientific">Pseudogymnoascus verrucosus</name>
    <dbReference type="NCBI Taxonomy" id="342668"/>
    <lineage>
        <taxon>Eukaryota</taxon>
        <taxon>Fungi</taxon>
        <taxon>Dikarya</taxon>
        <taxon>Ascomycota</taxon>
        <taxon>Pezizomycotina</taxon>
        <taxon>Leotiomycetes</taxon>
        <taxon>Thelebolales</taxon>
        <taxon>Thelebolaceae</taxon>
        <taxon>Pseudogymnoascus</taxon>
    </lineage>
</organism>
<protein>
    <recommendedName>
        <fullName evidence="1">Aminoglycoside phosphotransferase domain-containing protein</fullName>
    </recommendedName>
</protein>
<evidence type="ECO:0000313" key="2">
    <source>
        <dbReference type="EMBL" id="OBT97941.1"/>
    </source>
</evidence>
<evidence type="ECO:0000259" key="1">
    <source>
        <dbReference type="Pfam" id="PF01636"/>
    </source>
</evidence>
<dbReference type="Proteomes" id="UP000091956">
    <property type="component" value="Unassembled WGS sequence"/>
</dbReference>
<dbReference type="Pfam" id="PF01636">
    <property type="entry name" value="APH"/>
    <property type="match status" value="1"/>
</dbReference>
<keyword evidence="3" id="KW-1185">Reference proteome</keyword>
<gene>
    <name evidence="2" type="ORF">VE01_04051</name>
</gene>
<dbReference type="GeneID" id="28837437"/>
<dbReference type="STRING" id="342668.A0A1B8GQ39"/>
<dbReference type="AlphaFoldDB" id="A0A1B8GQ39"/>
<sequence length="299" mass="33881">MTTYAVYNVEDEIAAFFTKTSVARQTCDDRARDLAGGTVTPIKIQGFCSYSVYAGPNLEYVLQFRPKSLEHAGEAAVWGPSSSSFETFAWRKTLMGDMALYTIPILNPLFINYTKCYSFFALAWKSPQLMAVSQRNRLRQTYTTELQLLLTALPVRFHTIIQSCIDSVDKILSLPMVLLHKDFCDCNIMVDETTCHLVGVIDWAEAKIGPFGLNLFALESLSGKLHLQNGWSRYEIMTACKTRSGTRSRRRWEALQKKTFGPRLANGPDHVPIGDDERGRYNMLSLDAFLINLETRFEV</sequence>
<dbReference type="OrthoDB" id="5598852at2759"/>
<feature type="domain" description="Aminoglycoside phosphotransferase" evidence="1">
    <location>
        <begin position="140"/>
        <end position="211"/>
    </location>
</feature>
<dbReference type="RefSeq" id="XP_018131674.1">
    <property type="nucleotide sequence ID" value="XM_018273528.1"/>
</dbReference>
<dbReference type="Gene3D" id="3.90.1200.10">
    <property type="match status" value="1"/>
</dbReference>
<evidence type="ECO:0000313" key="3">
    <source>
        <dbReference type="Proteomes" id="UP000091956"/>
    </source>
</evidence>
<dbReference type="InterPro" id="IPR011009">
    <property type="entry name" value="Kinase-like_dom_sf"/>
</dbReference>
<proteinExistence type="predicted"/>
<accession>A0A1B8GQ39</accession>
<reference evidence="3" key="2">
    <citation type="journal article" date="2018" name="Nat. Commun.">
        <title>Extreme sensitivity to ultraviolet light in the fungal pathogen causing white-nose syndrome of bats.</title>
        <authorList>
            <person name="Palmer J.M."/>
            <person name="Drees K.P."/>
            <person name="Foster J.T."/>
            <person name="Lindner D.L."/>
        </authorList>
    </citation>
    <scope>NUCLEOTIDE SEQUENCE [LARGE SCALE GENOMIC DNA]</scope>
    <source>
        <strain evidence="3">UAMH 10579</strain>
    </source>
</reference>
<dbReference type="InterPro" id="IPR002575">
    <property type="entry name" value="Aminoglycoside_PTrfase"/>
</dbReference>
<name>A0A1B8GQ39_9PEZI</name>
<dbReference type="SUPFAM" id="SSF56112">
    <property type="entry name" value="Protein kinase-like (PK-like)"/>
    <property type="match status" value="1"/>
</dbReference>